<reference evidence="2" key="1">
    <citation type="submission" date="2020-11" db="EMBL/GenBank/DDBJ databases">
        <authorList>
            <person name="Tran Van P."/>
        </authorList>
    </citation>
    <scope>NUCLEOTIDE SEQUENCE</scope>
</reference>
<dbReference type="EMBL" id="OC001832">
    <property type="protein sequence ID" value="CAD7260759.1"/>
    <property type="molecule type" value="Genomic_DNA"/>
</dbReference>
<name>A0A7R9AUB8_TIMSH</name>
<dbReference type="AlphaFoldDB" id="A0A7R9AUB8"/>
<accession>A0A7R9AUB8</accession>
<evidence type="ECO:0000313" key="2">
    <source>
        <dbReference type="EMBL" id="CAD7260759.1"/>
    </source>
</evidence>
<organism evidence="2">
    <name type="scientific">Timema shepardi</name>
    <name type="common">Walking stick</name>
    <dbReference type="NCBI Taxonomy" id="629360"/>
    <lineage>
        <taxon>Eukaryota</taxon>
        <taxon>Metazoa</taxon>
        <taxon>Ecdysozoa</taxon>
        <taxon>Arthropoda</taxon>
        <taxon>Hexapoda</taxon>
        <taxon>Insecta</taxon>
        <taxon>Pterygota</taxon>
        <taxon>Neoptera</taxon>
        <taxon>Polyneoptera</taxon>
        <taxon>Phasmatodea</taxon>
        <taxon>Timematodea</taxon>
        <taxon>Timematoidea</taxon>
        <taxon>Timematidae</taxon>
        <taxon>Timema</taxon>
    </lineage>
</organism>
<feature type="region of interest" description="Disordered" evidence="1">
    <location>
        <begin position="24"/>
        <end position="101"/>
    </location>
</feature>
<evidence type="ECO:0000256" key="1">
    <source>
        <dbReference type="SAM" id="MobiDB-lite"/>
    </source>
</evidence>
<sequence>MSAEESDAKDRNVWRSPVGKAKISYDLYGQESRSGSKHRSSEHRSSEDIAEEIRREKDRQRREKEHKRERDRERSRRGFIFGEVERPTPHTHSRQLICLAT</sequence>
<feature type="compositionally biased region" description="Basic and acidic residues" evidence="1">
    <location>
        <begin position="42"/>
        <end position="76"/>
    </location>
</feature>
<proteinExistence type="predicted"/>
<protein>
    <submittedName>
        <fullName evidence="2">Uncharacterized protein</fullName>
    </submittedName>
</protein>
<gene>
    <name evidence="2" type="ORF">TSIB3V08_LOCUS4920</name>
</gene>